<reference evidence="1" key="1">
    <citation type="submission" date="2020-05" db="EMBL/GenBank/DDBJ databases">
        <title>Large-scale comparative analyses of tick genomes elucidate their genetic diversity and vector capacities.</title>
        <authorList>
            <person name="Jia N."/>
            <person name="Wang J."/>
            <person name="Shi W."/>
            <person name="Du L."/>
            <person name="Sun Y."/>
            <person name="Zhan W."/>
            <person name="Jiang J."/>
            <person name="Wang Q."/>
            <person name="Zhang B."/>
            <person name="Ji P."/>
            <person name="Sakyi L.B."/>
            <person name="Cui X."/>
            <person name="Yuan T."/>
            <person name="Jiang B."/>
            <person name="Yang W."/>
            <person name="Lam T.T.-Y."/>
            <person name="Chang Q."/>
            <person name="Ding S."/>
            <person name="Wang X."/>
            <person name="Zhu J."/>
            <person name="Ruan X."/>
            <person name="Zhao L."/>
            <person name="Wei J."/>
            <person name="Que T."/>
            <person name="Du C."/>
            <person name="Cheng J."/>
            <person name="Dai P."/>
            <person name="Han X."/>
            <person name="Huang E."/>
            <person name="Gao Y."/>
            <person name="Liu J."/>
            <person name="Shao H."/>
            <person name="Ye R."/>
            <person name="Li L."/>
            <person name="Wei W."/>
            <person name="Wang X."/>
            <person name="Wang C."/>
            <person name="Yang T."/>
            <person name="Huo Q."/>
            <person name="Li W."/>
            <person name="Guo W."/>
            <person name="Chen H."/>
            <person name="Zhou L."/>
            <person name="Ni X."/>
            <person name="Tian J."/>
            <person name="Zhou Y."/>
            <person name="Sheng Y."/>
            <person name="Liu T."/>
            <person name="Pan Y."/>
            <person name="Xia L."/>
            <person name="Li J."/>
            <person name="Zhao F."/>
            <person name="Cao W."/>
        </authorList>
    </citation>
    <scope>NUCLEOTIDE SEQUENCE</scope>
    <source>
        <strain evidence="1">Hyas-2018</strain>
    </source>
</reference>
<gene>
    <name evidence="1" type="ORF">HPB50_006271</name>
</gene>
<sequence length="168" mass="19532">MDVVKKGMGHGDLSLEAYCQVWDECLAQVLFLPAQNRYTRANLASKKDRIESLDKRLEQNRGHMTREAKKAAKVEKKLRVLLGGYQSRGQALIKQIQELAEQIEQTHLELKTFRALQEHESLAIPKRVEALTEDVNRQVEREKALQKRYDDLLQQRELIEEALLDIRV</sequence>
<protein>
    <submittedName>
        <fullName evidence="1">Uncharacterized protein</fullName>
    </submittedName>
</protein>
<dbReference type="Proteomes" id="UP000821845">
    <property type="component" value="Chromosome 6"/>
</dbReference>
<dbReference type="EMBL" id="CM023486">
    <property type="protein sequence ID" value="KAH6927621.1"/>
    <property type="molecule type" value="Genomic_DNA"/>
</dbReference>
<name>A0ACB7S145_HYAAI</name>
<organism evidence="1 2">
    <name type="scientific">Hyalomma asiaticum</name>
    <name type="common">Tick</name>
    <dbReference type="NCBI Taxonomy" id="266040"/>
    <lineage>
        <taxon>Eukaryota</taxon>
        <taxon>Metazoa</taxon>
        <taxon>Ecdysozoa</taxon>
        <taxon>Arthropoda</taxon>
        <taxon>Chelicerata</taxon>
        <taxon>Arachnida</taxon>
        <taxon>Acari</taxon>
        <taxon>Parasitiformes</taxon>
        <taxon>Ixodida</taxon>
        <taxon>Ixodoidea</taxon>
        <taxon>Ixodidae</taxon>
        <taxon>Hyalomminae</taxon>
        <taxon>Hyalomma</taxon>
    </lineage>
</organism>
<proteinExistence type="predicted"/>
<evidence type="ECO:0000313" key="2">
    <source>
        <dbReference type="Proteomes" id="UP000821845"/>
    </source>
</evidence>
<accession>A0ACB7S145</accession>
<comment type="caution">
    <text evidence="1">The sequence shown here is derived from an EMBL/GenBank/DDBJ whole genome shotgun (WGS) entry which is preliminary data.</text>
</comment>
<keyword evidence="2" id="KW-1185">Reference proteome</keyword>
<evidence type="ECO:0000313" key="1">
    <source>
        <dbReference type="EMBL" id="KAH6927621.1"/>
    </source>
</evidence>